<dbReference type="InterPro" id="IPR021760">
    <property type="entry name" value="RepC_C"/>
</dbReference>
<dbReference type="SUPFAM" id="SSF46785">
    <property type="entry name" value="Winged helix' DNA-binding domain"/>
    <property type="match status" value="1"/>
</dbReference>
<dbReference type="InterPro" id="IPR047611">
    <property type="entry name" value="RepABC_RepC"/>
</dbReference>
<feature type="domain" description="Plasmid replication protein C N-terminal" evidence="1">
    <location>
        <begin position="19"/>
        <end position="159"/>
    </location>
</feature>
<evidence type="ECO:0000313" key="4">
    <source>
        <dbReference type="Proteomes" id="UP000030960"/>
    </source>
</evidence>
<dbReference type="Gene3D" id="1.10.10.10">
    <property type="entry name" value="Winged helix-like DNA-binding domain superfamily/Winged helix DNA-binding domain"/>
    <property type="match status" value="1"/>
</dbReference>
<keyword evidence="4" id="KW-1185">Reference proteome</keyword>
<organism evidence="3 4">
    <name type="scientific">Mameliella alba</name>
    <dbReference type="NCBI Taxonomy" id="561184"/>
    <lineage>
        <taxon>Bacteria</taxon>
        <taxon>Pseudomonadati</taxon>
        <taxon>Pseudomonadota</taxon>
        <taxon>Alphaproteobacteria</taxon>
        <taxon>Rhodobacterales</taxon>
        <taxon>Roseobacteraceae</taxon>
        <taxon>Mameliella</taxon>
    </lineage>
</organism>
<name>A0A0B3S4E6_9RHOB</name>
<sequence length="353" mass="39917">MTELSQIQFGQPVEPCVSHDKWALLDTLTCAARQFNLNHRTLTVLRALLTFYPDRKLSDVPGLAVVYPSNRTLSQRLNGMPESTLRRHLATLVRAGIVSRQDSANRKRFARFGGLAFGFDLSPLARLAPQIYEAAEEEYRKQQEIDSLRARIAATRQRLIEGATLMPHHPLMEDSRRILRRKVDAETLRDVLDSLENHLDNTRKIDVPTERMSARNSENERHIQTTDKSESVCTTAPVCEAEDIALDDVTLSCKEYRDFLPDAPRNWSDLLRVAYTLYPMMGIDRSTFEEAREKIGPNGVSVAILCMLEKIADIRKPGAYLRGLSKRADQGKLNLRAMIKAAGPRKLSADNFA</sequence>
<dbReference type="Pfam" id="PF11800">
    <property type="entry name" value="RP-C_C"/>
    <property type="match status" value="1"/>
</dbReference>
<dbReference type="RefSeq" id="WP_043144389.1">
    <property type="nucleotide sequence ID" value="NZ_JSUQ01000016.1"/>
</dbReference>
<dbReference type="PATRIC" id="fig|1515334.3.peg.3745"/>
<evidence type="ECO:0000313" key="3">
    <source>
        <dbReference type="EMBL" id="KHQ51561.1"/>
    </source>
</evidence>
<comment type="caution">
    <text evidence="3">The sequence shown here is derived from an EMBL/GenBank/DDBJ whole genome shotgun (WGS) entry which is preliminary data.</text>
</comment>
<dbReference type="EMBL" id="JSUQ01000016">
    <property type="protein sequence ID" value="KHQ51561.1"/>
    <property type="molecule type" value="Genomic_DNA"/>
</dbReference>
<dbReference type="InterPro" id="IPR036388">
    <property type="entry name" value="WH-like_DNA-bd_sf"/>
</dbReference>
<reference evidence="3 4" key="1">
    <citation type="submission" date="2014-10" db="EMBL/GenBank/DDBJ databases">
        <title>Genome sequence of Ponticoccus sp. strain UMTAT08 isolated from clonal culture of toxic dinoflagellate Alexandrium tamiyavanichii.</title>
        <authorList>
            <person name="Gan H.Y."/>
            <person name="Muhd D.-D."/>
            <person name="Mohd Noor M.E."/>
            <person name="Yeong Y.S."/>
            <person name="Usup G."/>
        </authorList>
    </citation>
    <scope>NUCLEOTIDE SEQUENCE [LARGE SCALE GENOMIC DNA]</scope>
    <source>
        <strain evidence="3 4">UMTAT08</strain>
    </source>
</reference>
<dbReference type="Proteomes" id="UP000030960">
    <property type="component" value="Unassembled WGS sequence"/>
</dbReference>
<dbReference type="AlphaFoldDB" id="A0A0B3S4E6"/>
<evidence type="ECO:0000259" key="2">
    <source>
        <dbReference type="Pfam" id="PF11800"/>
    </source>
</evidence>
<accession>A0A0B3S4E6</accession>
<dbReference type="InterPro" id="IPR036390">
    <property type="entry name" value="WH_DNA-bd_sf"/>
</dbReference>
<dbReference type="Pfam" id="PF03428">
    <property type="entry name" value="RP-C"/>
    <property type="match status" value="1"/>
</dbReference>
<protein>
    <submittedName>
        <fullName evidence="3">Replication initiator RepC</fullName>
    </submittedName>
</protein>
<gene>
    <name evidence="3" type="ORF">OA50_03723</name>
</gene>
<dbReference type="NCBIfam" id="NF040974">
    <property type="entry name" value="RepABC_RepC"/>
    <property type="match status" value="1"/>
</dbReference>
<dbReference type="InterPro" id="IPR005090">
    <property type="entry name" value="RepC_N"/>
</dbReference>
<proteinExistence type="predicted"/>
<feature type="domain" description="Plasmid replication protein C C-terminal" evidence="2">
    <location>
        <begin position="246"/>
        <end position="341"/>
    </location>
</feature>
<evidence type="ECO:0000259" key="1">
    <source>
        <dbReference type="Pfam" id="PF03428"/>
    </source>
</evidence>